<dbReference type="PANTHER" id="PTHR30290">
    <property type="entry name" value="PERIPLASMIC BINDING COMPONENT OF ABC TRANSPORTER"/>
    <property type="match status" value="1"/>
</dbReference>
<dbReference type="GO" id="GO:0030288">
    <property type="term" value="C:outer membrane-bounded periplasmic space"/>
    <property type="evidence" value="ECO:0007669"/>
    <property type="project" value="UniProtKB-ARBA"/>
</dbReference>
<keyword evidence="7" id="KW-1185">Reference proteome</keyword>
<accession>A0A7X1FTE9</accession>
<organism evidence="6 7">
    <name type="scientific">Novosphingobium flavum</name>
    <dbReference type="NCBI Taxonomy" id="1778672"/>
    <lineage>
        <taxon>Bacteria</taxon>
        <taxon>Pseudomonadati</taxon>
        <taxon>Pseudomonadota</taxon>
        <taxon>Alphaproteobacteria</taxon>
        <taxon>Sphingomonadales</taxon>
        <taxon>Sphingomonadaceae</taxon>
        <taxon>Novosphingobium</taxon>
    </lineage>
</organism>
<dbReference type="PIRSF" id="PIRSF002741">
    <property type="entry name" value="MppA"/>
    <property type="match status" value="1"/>
</dbReference>
<evidence type="ECO:0000313" key="7">
    <source>
        <dbReference type="Proteomes" id="UP000566813"/>
    </source>
</evidence>
<evidence type="ECO:0000256" key="1">
    <source>
        <dbReference type="ARBA" id="ARBA00004418"/>
    </source>
</evidence>
<evidence type="ECO:0000256" key="2">
    <source>
        <dbReference type="ARBA" id="ARBA00005695"/>
    </source>
</evidence>
<reference evidence="6 7" key="1">
    <citation type="submission" date="2020-08" db="EMBL/GenBank/DDBJ databases">
        <title>The genome sequence of type strain Novosphingobium flavum NBRC 111647.</title>
        <authorList>
            <person name="Liu Y."/>
        </authorList>
    </citation>
    <scope>NUCLEOTIDE SEQUENCE [LARGE SCALE GENOMIC DNA]</scope>
    <source>
        <strain evidence="6 7">NBRC 111647</strain>
    </source>
</reference>
<dbReference type="AlphaFoldDB" id="A0A7X1FTE9"/>
<feature type="signal peptide" evidence="4">
    <location>
        <begin position="1"/>
        <end position="30"/>
    </location>
</feature>
<proteinExistence type="inferred from homology"/>
<keyword evidence="3 4" id="KW-0732">Signal</keyword>
<evidence type="ECO:0000259" key="5">
    <source>
        <dbReference type="Pfam" id="PF00496"/>
    </source>
</evidence>
<comment type="similarity">
    <text evidence="2">Belongs to the bacterial solute-binding protein 5 family.</text>
</comment>
<dbReference type="InterPro" id="IPR039424">
    <property type="entry name" value="SBP_5"/>
</dbReference>
<dbReference type="GO" id="GO:0015833">
    <property type="term" value="P:peptide transport"/>
    <property type="evidence" value="ECO:0007669"/>
    <property type="project" value="TreeGrafter"/>
</dbReference>
<dbReference type="Gene3D" id="3.90.76.10">
    <property type="entry name" value="Dipeptide-binding Protein, Domain 1"/>
    <property type="match status" value="1"/>
</dbReference>
<name>A0A7X1FTE9_9SPHN</name>
<comment type="caution">
    <text evidence="6">The sequence shown here is derived from an EMBL/GenBank/DDBJ whole genome shotgun (WGS) entry which is preliminary data.</text>
</comment>
<dbReference type="PANTHER" id="PTHR30290:SF38">
    <property type="entry name" value="D,D-DIPEPTIDE-BINDING PERIPLASMIC PROTEIN DDPA-RELATED"/>
    <property type="match status" value="1"/>
</dbReference>
<sequence>MIPTRPRPPLLALALGALLLVAGCGSSDQAAKDRVRWAFTMPTSWDPVTSRTGADINTISLAYASLTRLNQAGEPEPALAQSWTYSKDGTALTFTLRPGLRFSDDSPLDAAAVKAFLDRGKAQKDSFLKAELQGIDRVTTDGPLRLTLHLARPDYQLPYVLAGRVGAVTSPGAARDPKRLALWPVGAGPFRMIEFTPESHAYFEKNPNYWDAANIHIRRMELTNSPDPSTLVAALLSGSIDVATRIPAHKVKEARERGLTVVIAPSLNAANVSINRNKPPFNDPRVVEALRYAFDRREFVQIVTDGIGAPTHQPFPPGYFAFDPQTETRWSYDPARARALLRAAGYGPGQLSLEIAANPQTADGGAEIAQAQLVRIGIKARIRVIPPGSSSWQSEVYVAKRPQLAVDGTIGRESPVQNLLATYGPAGIMNLSGPYAAPEFLAAVERVRRTPTDDPAYKARLHEAVRIAVAQSPSDYLYSAPWIVAARSRVKHLNLLPSQVRWEGVRVE</sequence>
<dbReference type="Proteomes" id="UP000566813">
    <property type="component" value="Unassembled WGS sequence"/>
</dbReference>
<dbReference type="RefSeq" id="WP_185664967.1">
    <property type="nucleotide sequence ID" value="NZ_JACLAW010000011.1"/>
</dbReference>
<comment type="subcellular location">
    <subcellularLocation>
        <location evidence="1">Periplasm</location>
    </subcellularLocation>
</comment>
<dbReference type="GO" id="GO:0043190">
    <property type="term" value="C:ATP-binding cassette (ABC) transporter complex"/>
    <property type="evidence" value="ECO:0007669"/>
    <property type="project" value="InterPro"/>
</dbReference>
<dbReference type="PROSITE" id="PS51257">
    <property type="entry name" value="PROKAR_LIPOPROTEIN"/>
    <property type="match status" value="1"/>
</dbReference>
<dbReference type="InterPro" id="IPR000914">
    <property type="entry name" value="SBP_5_dom"/>
</dbReference>
<feature type="chain" id="PRO_5030730125" evidence="4">
    <location>
        <begin position="31"/>
        <end position="508"/>
    </location>
</feature>
<dbReference type="Gene3D" id="3.10.105.10">
    <property type="entry name" value="Dipeptide-binding Protein, Domain 3"/>
    <property type="match status" value="1"/>
</dbReference>
<dbReference type="Gene3D" id="3.40.190.10">
    <property type="entry name" value="Periplasmic binding protein-like II"/>
    <property type="match status" value="1"/>
</dbReference>
<evidence type="ECO:0000256" key="3">
    <source>
        <dbReference type="ARBA" id="ARBA00022729"/>
    </source>
</evidence>
<dbReference type="InterPro" id="IPR030678">
    <property type="entry name" value="Peptide/Ni-bd"/>
</dbReference>
<gene>
    <name evidence="6" type="ORF">H7F51_14165</name>
</gene>
<dbReference type="SUPFAM" id="SSF53850">
    <property type="entry name" value="Periplasmic binding protein-like II"/>
    <property type="match status" value="1"/>
</dbReference>
<evidence type="ECO:0000313" key="6">
    <source>
        <dbReference type="EMBL" id="MBC2666664.1"/>
    </source>
</evidence>
<dbReference type="GO" id="GO:1904680">
    <property type="term" value="F:peptide transmembrane transporter activity"/>
    <property type="evidence" value="ECO:0007669"/>
    <property type="project" value="TreeGrafter"/>
</dbReference>
<evidence type="ECO:0000256" key="4">
    <source>
        <dbReference type="SAM" id="SignalP"/>
    </source>
</evidence>
<feature type="domain" description="Solute-binding protein family 5" evidence="5">
    <location>
        <begin position="74"/>
        <end position="423"/>
    </location>
</feature>
<protein>
    <submittedName>
        <fullName evidence="6">Peptide ABC transporter substrate-binding protein</fullName>
    </submittedName>
</protein>
<dbReference type="EMBL" id="JACLAW010000011">
    <property type="protein sequence ID" value="MBC2666664.1"/>
    <property type="molecule type" value="Genomic_DNA"/>
</dbReference>
<dbReference type="Pfam" id="PF00496">
    <property type="entry name" value="SBP_bac_5"/>
    <property type="match status" value="1"/>
</dbReference>